<evidence type="ECO:0000313" key="2">
    <source>
        <dbReference type="EMBL" id="SMO40317.1"/>
    </source>
</evidence>
<dbReference type="Proteomes" id="UP000319014">
    <property type="component" value="Unassembled WGS sequence"/>
</dbReference>
<sequence>MLDRYTTTALLALMPIPALAVPATDAGAERLTQIFQSYLGTTEGVIAVTPAGDFYDMSIDPAPLVAKLPEDKLTLEMKPIAYRLQDNGDGTWNVSEEQDFSVSIKIKDVQDQTITLHSRSSGIWDESLGTFRENKGELTNMVTETIQYQPATGSLDDAGNWIEPAPDAAPVIVSRDSQTTESMTYENRAAAGTAGGVDIDGSFAARGLVQNMQIYPGGDQEAPIHVGFTSPAYDGAVKIDELQSKGLLALAAWFVARPSEALIKEGQNDLRAQLTSALPLWNDMAIDATMHDSTVDTPIGRFAMEEMSIDFGLSGLISDAKFGQRVGLRNLTLPEGLAPDWSLPLIPSQLDLDLQLDGLDLAAASKMLIESYDLNAEDPLGTLDAPAMQQATFPKGHITFSLKDGKITGQDYNVIASGQMNSPLTPGGSPEGTARIAATGLAKIEAALAAAPPEETAQPLTMLRMARAMAKPGTTEGEQIWEIQALGTGEVKVNGMALRGPSQP</sequence>
<evidence type="ECO:0008006" key="4">
    <source>
        <dbReference type="Google" id="ProtNLM"/>
    </source>
</evidence>
<dbReference type="OrthoDB" id="7764370at2"/>
<evidence type="ECO:0000256" key="1">
    <source>
        <dbReference type="SAM" id="SignalP"/>
    </source>
</evidence>
<keyword evidence="3" id="KW-1185">Reference proteome</keyword>
<feature type="signal peptide" evidence="1">
    <location>
        <begin position="1"/>
        <end position="20"/>
    </location>
</feature>
<keyword evidence="1" id="KW-0732">Signal</keyword>
<organism evidence="2 3">
    <name type="scientific">Paracoccus laeviglucosivorans</name>
    <dbReference type="NCBI Taxonomy" id="1197861"/>
    <lineage>
        <taxon>Bacteria</taxon>
        <taxon>Pseudomonadati</taxon>
        <taxon>Pseudomonadota</taxon>
        <taxon>Alphaproteobacteria</taxon>
        <taxon>Rhodobacterales</taxon>
        <taxon>Paracoccaceae</taxon>
        <taxon>Paracoccus</taxon>
    </lineage>
</organism>
<accession>A0A521AZQ3</accession>
<name>A0A521AZQ3_9RHOB</name>
<proteinExistence type="predicted"/>
<gene>
    <name evidence="2" type="ORF">SAMN06265221_10212</name>
</gene>
<feature type="chain" id="PRO_5021953406" description="DUF2125 domain-containing protein" evidence="1">
    <location>
        <begin position="21"/>
        <end position="504"/>
    </location>
</feature>
<protein>
    <recommendedName>
        <fullName evidence="4">DUF2125 domain-containing protein</fullName>
    </recommendedName>
</protein>
<dbReference type="AlphaFoldDB" id="A0A521AZQ3"/>
<dbReference type="RefSeq" id="WP_142661565.1">
    <property type="nucleotide sequence ID" value="NZ_FXTK01000002.1"/>
</dbReference>
<reference evidence="2 3" key="1">
    <citation type="submission" date="2017-05" db="EMBL/GenBank/DDBJ databases">
        <authorList>
            <person name="Varghese N."/>
            <person name="Submissions S."/>
        </authorList>
    </citation>
    <scope>NUCLEOTIDE SEQUENCE [LARGE SCALE GENOMIC DNA]</scope>
    <source>
        <strain evidence="2 3">DSM 100094</strain>
    </source>
</reference>
<evidence type="ECO:0000313" key="3">
    <source>
        <dbReference type="Proteomes" id="UP000319014"/>
    </source>
</evidence>
<dbReference type="EMBL" id="FXTK01000002">
    <property type="protein sequence ID" value="SMO40317.1"/>
    <property type="molecule type" value="Genomic_DNA"/>
</dbReference>